<evidence type="ECO:0000313" key="13">
    <source>
        <dbReference type="Proteomes" id="UP001315278"/>
    </source>
</evidence>
<comment type="similarity">
    <text evidence="3">Belongs to the prokaryotic molybdopterin-containing oxidoreductase family. NasA/NapA/NarB subfamily.</text>
</comment>
<keyword evidence="6" id="KW-0479">Metal-binding</keyword>
<dbReference type="Gene3D" id="3.40.50.740">
    <property type="match status" value="1"/>
</dbReference>
<keyword evidence="10" id="KW-0534">Nitrate assimilation</keyword>
<comment type="cofactor">
    <cofactor evidence="2">
        <name>[4Fe-4S] cluster</name>
        <dbReference type="ChEBI" id="CHEBI:49883"/>
    </cofactor>
</comment>
<keyword evidence="5" id="KW-0500">Molybdenum</keyword>
<name>A0ABS5FKS4_9BRAD</name>
<evidence type="ECO:0000256" key="7">
    <source>
        <dbReference type="ARBA" id="ARBA00023002"/>
    </source>
</evidence>
<dbReference type="InterPro" id="IPR006656">
    <property type="entry name" value="Mopterin_OxRdtase"/>
</dbReference>
<evidence type="ECO:0000313" key="12">
    <source>
        <dbReference type="EMBL" id="MBR0797383.1"/>
    </source>
</evidence>
<dbReference type="Pfam" id="PF00384">
    <property type="entry name" value="Molybdopterin"/>
    <property type="match status" value="1"/>
</dbReference>
<evidence type="ECO:0000256" key="6">
    <source>
        <dbReference type="ARBA" id="ARBA00022723"/>
    </source>
</evidence>
<dbReference type="Proteomes" id="UP001315278">
    <property type="component" value="Unassembled WGS sequence"/>
</dbReference>
<dbReference type="SUPFAM" id="SSF53706">
    <property type="entry name" value="Formate dehydrogenase/DMSO reductase, domains 1-3"/>
    <property type="match status" value="1"/>
</dbReference>
<dbReference type="PROSITE" id="PS00551">
    <property type="entry name" value="MOLYBDOPTERIN_PROK_1"/>
    <property type="match status" value="1"/>
</dbReference>
<evidence type="ECO:0000259" key="11">
    <source>
        <dbReference type="PROSITE" id="PS51669"/>
    </source>
</evidence>
<dbReference type="InterPro" id="IPR006657">
    <property type="entry name" value="MoPterin_dinucl-bd_dom"/>
</dbReference>
<dbReference type="Gene3D" id="3.40.228.10">
    <property type="entry name" value="Dimethylsulfoxide Reductase, domain 2"/>
    <property type="match status" value="1"/>
</dbReference>
<dbReference type="CDD" id="cd02791">
    <property type="entry name" value="MopB_CT_Nitrate-R-NapA-like"/>
    <property type="match status" value="1"/>
</dbReference>
<dbReference type="InterPro" id="IPR006963">
    <property type="entry name" value="Mopterin_OxRdtase_4Fe-4S_dom"/>
</dbReference>
<sequence length="899" mass="97619">MPVKTTCPYCGVGCGVVADRDADGKVTVSGDREHPANFGRLCSKGSALAETIGLEGRLLAPLMNGQPATWDDALDHVAGQFARIIREHGPDAVAFYVSGQLLTEDYYVVNKLSKGFVGTANIDTNSRLCMASSVVGHKRAFGSDTVPGCYEDLEQADLLVLVGSNSAWCHPILHQRMLAAKEKNPACRIVVIDPRRTATCEGADLHLPLRAGSDVMLFNGLLAYLAGNNVIDRDFVGNVTSGVADALAQVAGQTVARTAGACGLTEGTLELFFDWFARTERVVTLYSQGVNQSTSGVDKVNAIINCHLLTGRIGRPGMGPFSLTGQPNAMGGREVGGLANQLAAHMDLENAAHRDIVQRFWRAPVMAEKGGLKAVDMFDAIADGRIKAVWIMSTNPVVSLPDADRVRAALDACELVVVSDCMRHTDTTRHAHVLLPALAWGEKDGTVTNSERRISRQRPFLPPPGEARADWRIVCDVARRMGYAGFDYAAAAEVFREHAELSGFENGGRRDFDISALATCDDQAYEALEPVQWPVTRDAPSGTARMFETPHFFTPDHKARFVAVKPRAARNATSRDYPLVLNTGRVRDQWHTMTRTGKTARLLSHIFEPYAEFHPEDARMAGVKHDGLARLTSPWGKMIARVVVTSEQRRGCVFVPMHWNEEFAGAGRVNALVNPAVDPLSGQPESKHTPVKADPFRPKWHAFILSRNEITRPASGYWVHGQAGNCWRLELTGNERPESWRDWARTQLGLDDVAIEWIAYRDPAAGRYRYAAVRDGRLEGCVFIAPNHTLPSRVWLIGLFAEQELSANARMSLLAGQPFGDGEDRGAIVCSCFGIGRNQITAEIRNGADSVEAIGQCLKAGTNCGGCKPEISKLIATTAIPLPSSAAAAQPQLAGSLTE</sequence>
<dbReference type="PANTHER" id="PTHR43105">
    <property type="entry name" value="RESPIRATORY NITRATE REDUCTASE"/>
    <property type="match status" value="1"/>
</dbReference>
<evidence type="ECO:0000256" key="5">
    <source>
        <dbReference type="ARBA" id="ARBA00022505"/>
    </source>
</evidence>
<dbReference type="PROSITE" id="PS51669">
    <property type="entry name" value="4FE4S_MOW_BIS_MGD"/>
    <property type="match status" value="1"/>
</dbReference>
<keyword evidence="9" id="KW-0411">Iron-sulfur</keyword>
<evidence type="ECO:0000256" key="9">
    <source>
        <dbReference type="ARBA" id="ARBA00023014"/>
    </source>
</evidence>
<dbReference type="SMART" id="SM00926">
    <property type="entry name" value="Molybdop_Fe4S4"/>
    <property type="match status" value="1"/>
</dbReference>
<proteinExistence type="inferred from homology"/>
<evidence type="ECO:0000256" key="10">
    <source>
        <dbReference type="ARBA" id="ARBA00023063"/>
    </source>
</evidence>
<protein>
    <submittedName>
        <fullName evidence="12">Molybdopterin-dependent oxidoreductase</fullName>
    </submittedName>
</protein>
<evidence type="ECO:0000256" key="8">
    <source>
        <dbReference type="ARBA" id="ARBA00023004"/>
    </source>
</evidence>
<dbReference type="InterPro" id="IPR027467">
    <property type="entry name" value="MopterinOxRdtase_cofactor_BS"/>
</dbReference>
<dbReference type="EMBL" id="JAFCJH010000017">
    <property type="protein sequence ID" value="MBR0797383.1"/>
    <property type="molecule type" value="Genomic_DNA"/>
</dbReference>
<dbReference type="InterPro" id="IPR041957">
    <property type="entry name" value="CT_Nitrate-R-NapA-like"/>
</dbReference>
<organism evidence="12 13">
    <name type="scientific">Bradyrhizobium jicamae</name>
    <dbReference type="NCBI Taxonomy" id="280332"/>
    <lineage>
        <taxon>Bacteria</taxon>
        <taxon>Pseudomonadati</taxon>
        <taxon>Pseudomonadota</taxon>
        <taxon>Alphaproteobacteria</taxon>
        <taxon>Hyphomicrobiales</taxon>
        <taxon>Nitrobacteraceae</taxon>
        <taxon>Bradyrhizobium</taxon>
    </lineage>
</organism>
<dbReference type="InterPro" id="IPR007419">
    <property type="entry name" value="BFD-like_2Fe2S-bd_dom"/>
</dbReference>
<dbReference type="Pfam" id="PF04879">
    <property type="entry name" value="Molybdop_Fe4S4"/>
    <property type="match status" value="1"/>
</dbReference>
<dbReference type="SUPFAM" id="SSF50692">
    <property type="entry name" value="ADC-like"/>
    <property type="match status" value="1"/>
</dbReference>
<dbReference type="Gene3D" id="2.40.40.20">
    <property type="match status" value="1"/>
</dbReference>
<gene>
    <name evidence="12" type="ORF">JQ615_18505</name>
</gene>
<feature type="domain" description="4Fe-4S Mo/W bis-MGD-type" evidence="11">
    <location>
        <begin position="1"/>
        <end position="56"/>
    </location>
</feature>
<dbReference type="CDD" id="cd02754">
    <property type="entry name" value="MopB_Nitrate-R-NapA-like"/>
    <property type="match status" value="1"/>
</dbReference>
<dbReference type="Pfam" id="PF04324">
    <property type="entry name" value="Fer2_BFD"/>
    <property type="match status" value="1"/>
</dbReference>
<dbReference type="Gene3D" id="2.20.25.90">
    <property type="entry name" value="ADC-like domains"/>
    <property type="match status" value="1"/>
</dbReference>
<evidence type="ECO:0000256" key="1">
    <source>
        <dbReference type="ARBA" id="ARBA00001942"/>
    </source>
</evidence>
<dbReference type="Pfam" id="PF01568">
    <property type="entry name" value="Molydop_binding"/>
    <property type="match status" value="1"/>
</dbReference>
<comment type="cofactor">
    <cofactor evidence="1">
        <name>Mo-bis(molybdopterin guanine dinucleotide)</name>
        <dbReference type="ChEBI" id="CHEBI:60539"/>
    </cofactor>
</comment>
<reference evidence="13" key="1">
    <citation type="journal article" date="2021" name="ISME J.">
        <title>Evolutionary origin and ecological implication of a unique nif island in free-living Bradyrhizobium lineages.</title>
        <authorList>
            <person name="Tao J."/>
        </authorList>
    </citation>
    <scope>NUCLEOTIDE SEQUENCE [LARGE SCALE GENOMIC DNA]</scope>
    <source>
        <strain evidence="13">SZCCT0434</strain>
    </source>
</reference>
<dbReference type="InterPro" id="IPR009010">
    <property type="entry name" value="Asp_de-COase-like_dom_sf"/>
</dbReference>
<dbReference type="PANTHER" id="PTHR43105:SF9">
    <property type="entry name" value="NADPH-FE(3+) OXIDOREDUCTASE SUBUNIT ALPHA"/>
    <property type="match status" value="1"/>
</dbReference>
<accession>A0ABS5FKS4</accession>
<evidence type="ECO:0000256" key="4">
    <source>
        <dbReference type="ARBA" id="ARBA00022485"/>
    </source>
</evidence>
<keyword evidence="13" id="KW-1185">Reference proteome</keyword>
<dbReference type="Gene3D" id="1.10.10.1100">
    <property type="entry name" value="BFD-like [2Fe-2S]-binding domain"/>
    <property type="match status" value="1"/>
</dbReference>
<keyword evidence="7" id="KW-0560">Oxidoreductase</keyword>
<comment type="caution">
    <text evidence="12">The sequence shown here is derived from an EMBL/GenBank/DDBJ whole genome shotgun (WGS) entry which is preliminary data.</text>
</comment>
<evidence type="ECO:0000256" key="3">
    <source>
        <dbReference type="ARBA" id="ARBA00008747"/>
    </source>
</evidence>
<dbReference type="InterPro" id="IPR041854">
    <property type="entry name" value="BFD-like_2Fe2S-bd_dom_sf"/>
</dbReference>
<dbReference type="InterPro" id="IPR050123">
    <property type="entry name" value="Prok_molybdopt-oxidoreductase"/>
</dbReference>
<keyword evidence="8" id="KW-0408">Iron</keyword>
<dbReference type="RefSeq" id="WP_212493295.1">
    <property type="nucleotide sequence ID" value="NZ_JAFCJH010000017.1"/>
</dbReference>
<keyword evidence="4" id="KW-0004">4Fe-4S</keyword>
<evidence type="ECO:0000256" key="2">
    <source>
        <dbReference type="ARBA" id="ARBA00001966"/>
    </source>
</evidence>